<name>A0A9X1MKZ8_9BACT</name>
<dbReference type="SUPFAM" id="SSF109709">
    <property type="entry name" value="KorB DNA-binding domain-like"/>
    <property type="match status" value="1"/>
</dbReference>
<accession>A0A9X1MKZ8</accession>
<dbReference type="EMBL" id="JAJKFT010000004">
    <property type="protein sequence ID" value="MCC9627847.1"/>
    <property type="molecule type" value="Genomic_DNA"/>
</dbReference>
<evidence type="ECO:0000313" key="1">
    <source>
        <dbReference type="EMBL" id="MCC9627847.1"/>
    </source>
</evidence>
<keyword evidence="2" id="KW-1185">Reference proteome</keyword>
<reference evidence="1" key="1">
    <citation type="submission" date="2021-11" db="EMBL/GenBank/DDBJ databases">
        <title>Genome sequence.</title>
        <authorList>
            <person name="Sun Q."/>
        </authorList>
    </citation>
    <scope>NUCLEOTIDE SEQUENCE</scope>
    <source>
        <strain evidence="1">JC732</strain>
    </source>
</reference>
<sequence>MALAIRFDELIQAGDATDYAELARLGHVTRARITQIMNLRMLAPDIQEAILFFPDTDRGRDPLHLRQLQPIALTPDWRKQRRMWKELTSEPRQEVFSE</sequence>
<gene>
    <name evidence="1" type="ORF">LOC68_05520</name>
</gene>
<evidence type="ECO:0000313" key="2">
    <source>
        <dbReference type="Proteomes" id="UP001139103"/>
    </source>
</evidence>
<dbReference type="Proteomes" id="UP001139103">
    <property type="component" value="Unassembled WGS sequence"/>
</dbReference>
<proteinExistence type="predicted"/>
<organism evidence="1 2">
    <name type="scientific">Blastopirellula sediminis</name>
    <dbReference type="NCBI Taxonomy" id="2894196"/>
    <lineage>
        <taxon>Bacteria</taxon>
        <taxon>Pseudomonadati</taxon>
        <taxon>Planctomycetota</taxon>
        <taxon>Planctomycetia</taxon>
        <taxon>Pirellulales</taxon>
        <taxon>Pirellulaceae</taxon>
        <taxon>Blastopirellula</taxon>
    </lineage>
</organism>
<dbReference type="RefSeq" id="WP_230216582.1">
    <property type="nucleotide sequence ID" value="NZ_JAJKFT010000004.1"/>
</dbReference>
<protein>
    <submittedName>
        <fullName evidence="1">Uncharacterized protein</fullName>
    </submittedName>
</protein>
<comment type="caution">
    <text evidence="1">The sequence shown here is derived from an EMBL/GenBank/DDBJ whole genome shotgun (WGS) entry which is preliminary data.</text>
</comment>
<dbReference type="AlphaFoldDB" id="A0A9X1MKZ8"/>